<dbReference type="InterPro" id="IPR041711">
    <property type="entry name" value="Met-tRNA-FMT_N"/>
</dbReference>
<dbReference type="PANTHER" id="PTHR11138:SF5">
    <property type="entry name" value="METHIONYL-TRNA FORMYLTRANSFERASE, MITOCHONDRIAL"/>
    <property type="match status" value="1"/>
</dbReference>
<dbReference type="GO" id="GO:0005829">
    <property type="term" value="C:cytosol"/>
    <property type="evidence" value="ECO:0007669"/>
    <property type="project" value="TreeGrafter"/>
</dbReference>
<reference evidence="8 9" key="1">
    <citation type="submission" date="2019-08" db="EMBL/GenBank/DDBJ databases">
        <title>In-depth cultivation of the pig gut microbiome towards novel bacterial diversity and tailored functional studies.</title>
        <authorList>
            <person name="Wylensek D."/>
            <person name="Hitch T.C.A."/>
            <person name="Clavel T."/>
        </authorList>
    </citation>
    <scope>NUCLEOTIDE SEQUENCE [LARGE SCALE GENOMIC DNA]</scope>
    <source>
        <strain evidence="8 9">LKV-178-WT-2G</strain>
    </source>
</reference>
<dbReference type="HAMAP" id="MF_00182">
    <property type="entry name" value="Formyl_trans"/>
    <property type="match status" value="1"/>
</dbReference>
<dbReference type="CDD" id="cd08704">
    <property type="entry name" value="Met_tRNA_FMT_C"/>
    <property type="match status" value="1"/>
</dbReference>
<comment type="function">
    <text evidence="5">Attaches a formyl group to the free amino group of methionyl-tRNA(fMet). The formyl group appears to play a dual role in the initiator identity of N-formylmethionyl-tRNA by promoting its recognition by IF2 and preventing the misappropriation of this tRNA by the elongation apparatus.</text>
</comment>
<dbReference type="SUPFAM" id="SSF50486">
    <property type="entry name" value="FMT C-terminal domain-like"/>
    <property type="match status" value="1"/>
</dbReference>
<dbReference type="InterPro" id="IPR005794">
    <property type="entry name" value="Fmt"/>
</dbReference>
<accession>A0A7X2T2P3</accession>
<evidence type="ECO:0000259" key="7">
    <source>
        <dbReference type="Pfam" id="PF02911"/>
    </source>
</evidence>
<dbReference type="NCBIfam" id="TIGR00460">
    <property type="entry name" value="fmt"/>
    <property type="match status" value="1"/>
</dbReference>
<feature type="binding site" evidence="5">
    <location>
        <begin position="110"/>
        <end position="113"/>
    </location>
    <ligand>
        <name>(6S)-5,6,7,8-tetrahydrofolate</name>
        <dbReference type="ChEBI" id="CHEBI:57453"/>
    </ligand>
</feature>
<dbReference type="Pfam" id="PF00551">
    <property type="entry name" value="Formyl_trans_N"/>
    <property type="match status" value="1"/>
</dbReference>
<dbReference type="InterPro" id="IPR005793">
    <property type="entry name" value="Formyl_trans_C"/>
</dbReference>
<comment type="similarity">
    <text evidence="1 5">Belongs to the Fmt family.</text>
</comment>
<dbReference type="EC" id="2.1.2.9" evidence="2 5"/>
<dbReference type="Gene3D" id="3.40.50.12230">
    <property type="match status" value="1"/>
</dbReference>
<dbReference type="EMBL" id="VUMM01000001">
    <property type="protein sequence ID" value="MSS00587.1"/>
    <property type="molecule type" value="Genomic_DNA"/>
</dbReference>
<evidence type="ECO:0000256" key="2">
    <source>
        <dbReference type="ARBA" id="ARBA00012261"/>
    </source>
</evidence>
<evidence type="ECO:0000256" key="1">
    <source>
        <dbReference type="ARBA" id="ARBA00010699"/>
    </source>
</evidence>
<dbReference type="InterPro" id="IPR044135">
    <property type="entry name" value="Met-tRNA-FMT_C"/>
</dbReference>
<dbReference type="InterPro" id="IPR002376">
    <property type="entry name" value="Formyl_transf_N"/>
</dbReference>
<comment type="caution">
    <text evidence="8">The sequence shown here is derived from an EMBL/GenBank/DDBJ whole genome shotgun (WGS) entry which is preliminary data.</text>
</comment>
<sequence length="310" mass="34789">MKNIRVAFMGTPQIAATLLENIIQSKIEVGLVVTQPDKKRGRKQVLVFNEVKKVAVENGIEVFQPVSIKKDFQKLIDFKPDIIITCAYGQIVPEEVLNCCPLGCVNLHGSLLPSYRGGAPIQRAIWNGDKISGMSLMKMVRQMDAGPVLDVEEVEIQDDDNSTSIFEKMAIAASDLLIRQWDTLTSGEAQFIEQDPLKVSFAPIIKKEEERINLSQSDLQIRNQIRALSYEPGAYVMVKNKKFKILKAHYKECTVDQPFTFTGLVEGFFGLNLKEGILLIEECQMEGKPVLKGKDFYNGMGRNLVGYILE</sequence>
<dbReference type="GO" id="GO:0004479">
    <property type="term" value="F:methionyl-tRNA formyltransferase activity"/>
    <property type="evidence" value="ECO:0007669"/>
    <property type="project" value="UniProtKB-UniRule"/>
</dbReference>
<keyword evidence="4 5" id="KW-0648">Protein biosynthesis</keyword>
<dbReference type="AlphaFoldDB" id="A0A7X2T2P3"/>
<proteinExistence type="inferred from homology"/>
<dbReference type="Proteomes" id="UP000470082">
    <property type="component" value="Unassembled WGS sequence"/>
</dbReference>
<dbReference type="SUPFAM" id="SSF53328">
    <property type="entry name" value="Formyltransferase"/>
    <property type="match status" value="1"/>
</dbReference>
<evidence type="ECO:0000256" key="4">
    <source>
        <dbReference type="ARBA" id="ARBA00022917"/>
    </source>
</evidence>
<keyword evidence="3 5" id="KW-0808">Transferase</keyword>
<gene>
    <name evidence="5" type="primary">fmt</name>
    <name evidence="8" type="ORF">FYJ50_00400</name>
</gene>
<dbReference type="InterPro" id="IPR011034">
    <property type="entry name" value="Formyl_transferase-like_C_sf"/>
</dbReference>
<evidence type="ECO:0000313" key="9">
    <source>
        <dbReference type="Proteomes" id="UP000470082"/>
    </source>
</evidence>
<comment type="catalytic activity">
    <reaction evidence="5">
        <text>L-methionyl-tRNA(fMet) + (6R)-10-formyltetrahydrofolate = N-formyl-L-methionyl-tRNA(fMet) + (6S)-5,6,7,8-tetrahydrofolate + H(+)</text>
        <dbReference type="Rhea" id="RHEA:24380"/>
        <dbReference type="Rhea" id="RHEA-COMP:9952"/>
        <dbReference type="Rhea" id="RHEA-COMP:9953"/>
        <dbReference type="ChEBI" id="CHEBI:15378"/>
        <dbReference type="ChEBI" id="CHEBI:57453"/>
        <dbReference type="ChEBI" id="CHEBI:78530"/>
        <dbReference type="ChEBI" id="CHEBI:78844"/>
        <dbReference type="ChEBI" id="CHEBI:195366"/>
        <dbReference type="EC" id="2.1.2.9"/>
    </reaction>
</comment>
<evidence type="ECO:0000313" key="8">
    <source>
        <dbReference type="EMBL" id="MSS00587.1"/>
    </source>
</evidence>
<keyword evidence="9" id="KW-1185">Reference proteome</keyword>
<dbReference type="RefSeq" id="WP_154459062.1">
    <property type="nucleotide sequence ID" value="NZ_VUMM01000001.1"/>
</dbReference>
<evidence type="ECO:0000256" key="5">
    <source>
        <dbReference type="HAMAP-Rule" id="MF_00182"/>
    </source>
</evidence>
<name>A0A7X2T2P3_9FIRM</name>
<dbReference type="Pfam" id="PF02911">
    <property type="entry name" value="Formyl_trans_C"/>
    <property type="match status" value="1"/>
</dbReference>
<organism evidence="8 9">
    <name type="scientific">Floccifex porci</name>
    <dbReference type="NCBI Taxonomy" id="2606629"/>
    <lineage>
        <taxon>Bacteria</taxon>
        <taxon>Bacillati</taxon>
        <taxon>Bacillota</taxon>
        <taxon>Erysipelotrichia</taxon>
        <taxon>Erysipelotrichales</taxon>
        <taxon>Erysipelotrichaceae</taxon>
        <taxon>Floccifex</taxon>
    </lineage>
</organism>
<feature type="domain" description="Formyl transferase N-terminal" evidence="6">
    <location>
        <begin position="5"/>
        <end position="179"/>
    </location>
</feature>
<dbReference type="InterPro" id="IPR036477">
    <property type="entry name" value="Formyl_transf_N_sf"/>
</dbReference>
<evidence type="ECO:0000256" key="3">
    <source>
        <dbReference type="ARBA" id="ARBA00022679"/>
    </source>
</evidence>
<feature type="domain" description="Formyl transferase C-terminal" evidence="7">
    <location>
        <begin position="205"/>
        <end position="300"/>
    </location>
</feature>
<dbReference type="CDD" id="cd08646">
    <property type="entry name" value="FMT_core_Met-tRNA-FMT_N"/>
    <property type="match status" value="1"/>
</dbReference>
<protein>
    <recommendedName>
        <fullName evidence="2 5">Methionyl-tRNA formyltransferase</fullName>
        <ecNumber evidence="2 5">2.1.2.9</ecNumber>
    </recommendedName>
</protein>
<dbReference type="PANTHER" id="PTHR11138">
    <property type="entry name" value="METHIONYL-TRNA FORMYLTRANSFERASE"/>
    <property type="match status" value="1"/>
</dbReference>
<evidence type="ECO:0000259" key="6">
    <source>
        <dbReference type="Pfam" id="PF00551"/>
    </source>
</evidence>